<accession>A0A1D9Q005</accession>
<evidence type="ECO:0000256" key="6">
    <source>
        <dbReference type="SAM" id="Phobius"/>
    </source>
</evidence>
<feature type="region of interest" description="Disordered" evidence="5">
    <location>
        <begin position="572"/>
        <end position="611"/>
    </location>
</feature>
<evidence type="ECO:0000256" key="2">
    <source>
        <dbReference type="ARBA" id="ARBA00022692"/>
    </source>
</evidence>
<dbReference type="VEuPathDB" id="FungiDB:sscle_03g030510"/>
<dbReference type="Proteomes" id="UP000177798">
    <property type="component" value="Chromosome 3"/>
</dbReference>
<dbReference type="PANTHER" id="PTHR15549:SF30">
    <property type="entry name" value="MID2 DOMAIN-CONTAINING PROTEIN"/>
    <property type="match status" value="1"/>
</dbReference>
<evidence type="ECO:0000256" key="7">
    <source>
        <dbReference type="SAM" id="SignalP"/>
    </source>
</evidence>
<feature type="transmembrane region" description="Helical" evidence="6">
    <location>
        <begin position="183"/>
        <end position="208"/>
    </location>
</feature>
<feature type="compositionally biased region" description="Polar residues" evidence="5">
    <location>
        <begin position="336"/>
        <end position="351"/>
    </location>
</feature>
<evidence type="ECO:0000256" key="3">
    <source>
        <dbReference type="ARBA" id="ARBA00022989"/>
    </source>
</evidence>
<feature type="compositionally biased region" description="Polar residues" evidence="5">
    <location>
        <begin position="587"/>
        <end position="599"/>
    </location>
</feature>
<feature type="region of interest" description="Disordered" evidence="5">
    <location>
        <begin position="446"/>
        <end position="495"/>
    </location>
</feature>
<gene>
    <name evidence="8" type="ORF">sscle_03g030510</name>
</gene>
<dbReference type="EMBL" id="CP017816">
    <property type="protein sequence ID" value="APA08281.1"/>
    <property type="molecule type" value="Genomic_DNA"/>
</dbReference>
<feature type="chain" id="PRO_5009444885" description="Mid2 domain-containing protein" evidence="7">
    <location>
        <begin position="23"/>
        <end position="611"/>
    </location>
</feature>
<feature type="region of interest" description="Disordered" evidence="5">
    <location>
        <begin position="116"/>
        <end position="176"/>
    </location>
</feature>
<dbReference type="InterPro" id="IPR051694">
    <property type="entry name" value="Immunoregulatory_rcpt-like"/>
</dbReference>
<proteinExistence type="predicted"/>
<feature type="compositionally biased region" description="Basic and acidic residues" evidence="5">
    <location>
        <begin position="358"/>
        <end position="370"/>
    </location>
</feature>
<evidence type="ECO:0000256" key="5">
    <source>
        <dbReference type="SAM" id="MobiDB-lite"/>
    </source>
</evidence>
<evidence type="ECO:0000313" key="8">
    <source>
        <dbReference type="EMBL" id="APA08281.1"/>
    </source>
</evidence>
<dbReference type="OrthoDB" id="3549817at2759"/>
<dbReference type="GO" id="GO:0016020">
    <property type="term" value="C:membrane"/>
    <property type="evidence" value="ECO:0007669"/>
    <property type="project" value="UniProtKB-SubCell"/>
</dbReference>
<feature type="compositionally biased region" description="Polar residues" evidence="5">
    <location>
        <begin position="116"/>
        <end position="134"/>
    </location>
</feature>
<keyword evidence="2 6" id="KW-0812">Transmembrane</keyword>
<name>A0A1D9Q005_SCLS1</name>
<dbReference type="AlphaFoldDB" id="A0A1D9Q005"/>
<organism evidence="8 9">
    <name type="scientific">Sclerotinia sclerotiorum (strain ATCC 18683 / 1980 / Ss-1)</name>
    <name type="common">White mold</name>
    <name type="synonym">Whetzelinia sclerotiorum</name>
    <dbReference type="NCBI Taxonomy" id="665079"/>
    <lineage>
        <taxon>Eukaryota</taxon>
        <taxon>Fungi</taxon>
        <taxon>Dikarya</taxon>
        <taxon>Ascomycota</taxon>
        <taxon>Pezizomycotina</taxon>
        <taxon>Leotiomycetes</taxon>
        <taxon>Helotiales</taxon>
        <taxon>Sclerotiniaceae</taxon>
        <taxon>Sclerotinia</taxon>
    </lineage>
</organism>
<evidence type="ECO:0000313" key="9">
    <source>
        <dbReference type="Proteomes" id="UP000177798"/>
    </source>
</evidence>
<comment type="subcellular location">
    <subcellularLocation>
        <location evidence="1">Membrane</location>
        <topology evidence="1">Single-pass membrane protein</topology>
    </subcellularLocation>
</comment>
<keyword evidence="3 6" id="KW-1133">Transmembrane helix</keyword>
<dbReference type="GO" id="GO:0071944">
    <property type="term" value="C:cell periphery"/>
    <property type="evidence" value="ECO:0007669"/>
    <property type="project" value="UniProtKB-ARBA"/>
</dbReference>
<feature type="signal peptide" evidence="7">
    <location>
        <begin position="1"/>
        <end position="22"/>
    </location>
</feature>
<protein>
    <recommendedName>
        <fullName evidence="10">Mid2 domain-containing protein</fullName>
    </recommendedName>
</protein>
<keyword evidence="4 6" id="KW-0472">Membrane</keyword>
<evidence type="ECO:0000256" key="4">
    <source>
        <dbReference type="ARBA" id="ARBA00023136"/>
    </source>
</evidence>
<sequence>MRHPLALLAVVVVFLCSLLCMADKSSSSTSLDVLTLTSFTTIQPKPVIITSSEYVTPSTKSQGEFTVTGALVIIYTNYPPNESPVRGTSTEFRTFTYPGPVETTFPTVSTRTLSLSIPQTAATSSTENSGTAPLTSDSSSKTNTSGSEVMPVSSTTSSSTITSVTSPSTSTPSNTGHYKSRQILVIIIPTIVGAVLALVAIGLLIWCLRRKNLKKRNNDTQTFIAPPEENMHDGQTSHINKEDRVSFQRISLRKDRASFLDTLGSTSKKLWPSWPFGEKTTLGTDSIKQAIMGAAVPVPLTPSRPVRSYEQGLQYVTTPRPAELPGDSTLFHNKASTVHQSKSPNGTSIAPSTPPKFPHRDPKLSGKETTRHVYAEPERPQGKTSLDGSIQPHWSNYDGHISNHSSELHGAVLSPSTPATAGPCGGNRQIFPPSIPKLRNKLVTTPTKNWVEPPSSFSTPTNSTSPNTNSSGTQPTPNNWIEPISDATTGNINRSYNGMPPFPAEADVLRTVAERDNALAMLEGRGKVYGKANISDIYGEDKEHRFREEAMKKAVKRSLARREEIRARFPFAGAPVPGTVTDDTHDISYTPTEDGSSIQRVDKDNEDGGWM</sequence>
<feature type="compositionally biased region" description="Polar residues" evidence="5">
    <location>
        <begin position="486"/>
        <end position="495"/>
    </location>
</feature>
<feature type="compositionally biased region" description="Low complexity" evidence="5">
    <location>
        <begin position="453"/>
        <end position="479"/>
    </location>
</feature>
<feature type="region of interest" description="Disordered" evidence="5">
    <location>
        <begin position="336"/>
        <end position="370"/>
    </location>
</feature>
<dbReference type="PANTHER" id="PTHR15549">
    <property type="entry name" value="PAIRED IMMUNOGLOBULIN-LIKE TYPE 2 RECEPTOR"/>
    <property type="match status" value="1"/>
</dbReference>
<keyword evidence="7" id="KW-0732">Signal</keyword>
<evidence type="ECO:0000256" key="1">
    <source>
        <dbReference type="ARBA" id="ARBA00004167"/>
    </source>
</evidence>
<feature type="compositionally biased region" description="Low complexity" evidence="5">
    <location>
        <begin position="135"/>
        <end position="173"/>
    </location>
</feature>
<reference evidence="9" key="1">
    <citation type="journal article" date="2017" name="Genome Biol. Evol.">
        <title>The complete genome sequence of the phytopathogenic fungus Sclerotinia sclerotiorum reveals insights into the genome architecture of broad host range pathogens.</title>
        <authorList>
            <person name="Derbyshire M."/>
            <person name="Denton-Giles M."/>
            <person name="Hegedus D."/>
            <person name="Seifbarghy S."/>
            <person name="Rollins J."/>
            <person name="van Kan J."/>
            <person name="Seidl M.F."/>
            <person name="Faino L."/>
            <person name="Mbengue M."/>
            <person name="Navaud O."/>
            <person name="Raffaele S."/>
            <person name="Hammond-Kosack K."/>
            <person name="Heard S."/>
            <person name="Oliver R."/>
        </authorList>
    </citation>
    <scope>NUCLEOTIDE SEQUENCE [LARGE SCALE GENOMIC DNA]</scope>
    <source>
        <strain evidence="9">ATCC 18683 / 1980 / Ss-1</strain>
    </source>
</reference>
<evidence type="ECO:0008006" key="10">
    <source>
        <dbReference type="Google" id="ProtNLM"/>
    </source>
</evidence>